<evidence type="ECO:0000313" key="7">
    <source>
        <dbReference type="EMBL" id="GLS06189.1"/>
    </source>
</evidence>
<accession>A0ABQ6C2G3</accession>
<dbReference type="PROSITE" id="PS51892">
    <property type="entry name" value="SUBTILASE"/>
    <property type="match status" value="1"/>
</dbReference>
<comment type="caution">
    <text evidence="7">The sequence shown here is derived from an EMBL/GenBank/DDBJ whole genome shotgun (WGS) entry which is preliminary data.</text>
</comment>
<dbReference type="Proteomes" id="UP001156836">
    <property type="component" value="Unassembled WGS sequence"/>
</dbReference>
<dbReference type="Pfam" id="PF00082">
    <property type="entry name" value="Peptidase_S8"/>
    <property type="match status" value="1"/>
</dbReference>
<dbReference type="InterPro" id="IPR000209">
    <property type="entry name" value="Peptidase_S8/S53_dom"/>
</dbReference>
<evidence type="ECO:0000259" key="6">
    <source>
        <dbReference type="Pfam" id="PF00082"/>
    </source>
</evidence>
<dbReference type="PRINTS" id="PR00723">
    <property type="entry name" value="SUBTILISIN"/>
</dbReference>
<evidence type="ECO:0000256" key="5">
    <source>
        <dbReference type="PROSITE-ProRule" id="PRU01240"/>
    </source>
</evidence>
<feature type="active site" description="Charge relay system" evidence="5">
    <location>
        <position position="222"/>
    </location>
</feature>
<proteinExistence type="inferred from homology"/>
<feature type="domain" description="Peptidase S8/S53" evidence="6">
    <location>
        <begin position="166"/>
        <end position="423"/>
    </location>
</feature>
<keyword evidence="3 5" id="KW-0378">Hydrolase</keyword>
<evidence type="ECO:0000256" key="2">
    <source>
        <dbReference type="ARBA" id="ARBA00022670"/>
    </source>
</evidence>
<dbReference type="RefSeq" id="WP_018747459.1">
    <property type="nucleotide sequence ID" value="NZ_BAABUF010000006.1"/>
</dbReference>
<dbReference type="PANTHER" id="PTHR43806">
    <property type="entry name" value="PEPTIDASE S8"/>
    <property type="match status" value="1"/>
</dbReference>
<dbReference type="PANTHER" id="PTHR43806:SF11">
    <property type="entry name" value="CEREVISIN-RELATED"/>
    <property type="match status" value="1"/>
</dbReference>
<evidence type="ECO:0000256" key="1">
    <source>
        <dbReference type="ARBA" id="ARBA00011073"/>
    </source>
</evidence>
<dbReference type="Gene3D" id="3.40.50.200">
    <property type="entry name" value="Peptidase S8/S53 domain"/>
    <property type="match status" value="1"/>
</dbReference>
<reference evidence="8" key="1">
    <citation type="journal article" date="2019" name="Int. J. Syst. Evol. Microbiol.">
        <title>The Global Catalogue of Microorganisms (GCM) 10K type strain sequencing project: providing services to taxonomists for standard genome sequencing and annotation.</title>
        <authorList>
            <consortium name="The Broad Institute Genomics Platform"/>
            <consortium name="The Broad Institute Genome Sequencing Center for Infectious Disease"/>
            <person name="Wu L."/>
            <person name="Ma J."/>
        </authorList>
    </citation>
    <scope>NUCLEOTIDE SEQUENCE [LARGE SCALE GENOMIC DNA]</scope>
    <source>
        <strain evidence="8">NBRC 104970</strain>
    </source>
</reference>
<evidence type="ECO:0000313" key="8">
    <source>
        <dbReference type="Proteomes" id="UP001156836"/>
    </source>
</evidence>
<dbReference type="InterPro" id="IPR050131">
    <property type="entry name" value="Peptidase_S8_subtilisin-like"/>
</dbReference>
<gene>
    <name evidence="7" type="ORF">GCM10007860_33590</name>
</gene>
<comment type="similarity">
    <text evidence="1 5">Belongs to the peptidase S8 family.</text>
</comment>
<keyword evidence="2 5" id="KW-0645">Protease</keyword>
<name>A0ABQ6C2G3_9NEIS</name>
<dbReference type="InterPro" id="IPR015500">
    <property type="entry name" value="Peptidase_S8_subtilisin-rel"/>
</dbReference>
<protein>
    <recommendedName>
        <fullName evidence="6">Peptidase S8/S53 domain-containing protein</fullName>
    </recommendedName>
</protein>
<sequence length="460" mass="48231">MNGYGARVPRRLLITLRLGETPEHLPSLLACRRYGVTPAESIDGGPIDRLLRHHGGALRCTRLHNSRTRHDQRPGTAGARRYDDVEQLTGVARVLRVLVQDDRHMPALLQALAQLASVEHVRPDQLSGIPFDGVTAPGRPDELAAWQSRELIRLPEALGFEPGDPAVLVGLADTGVMGSHSDLEPLRRGFDTVDLDASVTGGLTLIGDNHLSDEEPDDEVGHGTGCAGILHAGGLSLPPGGAGQCGLTPVRVLGAALQNDKRVGIGALSNIDAGMKRLIDLGVKVINMSFGTPESALRPDDAPPHQEVVRYALARGVLLVAASGNSGKEERYFPAAHPGVIAVGAVDAALKPCSFSTRGGHVALSAPGRDIWTTGLTGYQRASGTSFAAPFVSAVCALMASYAQRRAMPLTPELAREVLVASARPFPVAGVEGGGAGVLDALAALQALDTRLDALLEDEP</sequence>
<dbReference type="InterPro" id="IPR036852">
    <property type="entry name" value="Peptidase_S8/S53_dom_sf"/>
</dbReference>
<evidence type="ECO:0000256" key="3">
    <source>
        <dbReference type="ARBA" id="ARBA00022801"/>
    </source>
</evidence>
<keyword evidence="8" id="KW-1185">Reference proteome</keyword>
<dbReference type="PROSITE" id="PS00138">
    <property type="entry name" value="SUBTILASE_SER"/>
    <property type="match status" value="1"/>
</dbReference>
<feature type="active site" description="Charge relay system" evidence="5">
    <location>
        <position position="386"/>
    </location>
</feature>
<organism evidence="7 8">
    <name type="scientific">Chitiniphilus shinanonensis</name>
    <dbReference type="NCBI Taxonomy" id="553088"/>
    <lineage>
        <taxon>Bacteria</taxon>
        <taxon>Pseudomonadati</taxon>
        <taxon>Pseudomonadota</taxon>
        <taxon>Betaproteobacteria</taxon>
        <taxon>Neisseriales</taxon>
        <taxon>Chitinibacteraceae</taxon>
        <taxon>Chitiniphilus</taxon>
    </lineage>
</organism>
<feature type="active site" description="Charge relay system" evidence="5">
    <location>
        <position position="173"/>
    </location>
</feature>
<dbReference type="EMBL" id="BSOZ01000102">
    <property type="protein sequence ID" value="GLS06189.1"/>
    <property type="molecule type" value="Genomic_DNA"/>
</dbReference>
<dbReference type="InterPro" id="IPR023828">
    <property type="entry name" value="Peptidase_S8_Ser-AS"/>
</dbReference>
<dbReference type="SUPFAM" id="SSF52743">
    <property type="entry name" value="Subtilisin-like"/>
    <property type="match status" value="1"/>
</dbReference>
<evidence type="ECO:0000256" key="4">
    <source>
        <dbReference type="ARBA" id="ARBA00022825"/>
    </source>
</evidence>
<keyword evidence="4 5" id="KW-0720">Serine protease</keyword>